<dbReference type="PANTHER" id="PTHR33352:SF3">
    <property type="entry name" value="SLR1612 PROTEIN"/>
    <property type="match status" value="1"/>
</dbReference>
<feature type="region of interest" description="Disordered" evidence="1">
    <location>
        <begin position="223"/>
        <end position="265"/>
    </location>
</feature>
<evidence type="ECO:0000259" key="2">
    <source>
        <dbReference type="Pfam" id="PF05685"/>
    </source>
</evidence>
<dbReference type="CDD" id="cd06260">
    <property type="entry name" value="DUF820-like"/>
    <property type="match status" value="1"/>
</dbReference>
<evidence type="ECO:0000313" key="4">
    <source>
        <dbReference type="Proteomes" id="UP000186657"/>
    </source>
</evidence>
<evidence type="ECO:0000313" key="3">
    <source>
        <dbReference type="EMBL" id="OLT62826.1"/>
    </source>
</evidence>
<reference evidence="3 4" key="1">
    <citation type="submission" date="2016-10" db="EMBL/GenBank/DDBJ databases">
        <title>Comparative genomics uncovers the prolific and rare metabolic potential of the cyanobacterial genus Moorea.</title>
        <authorList>
            <person name="Leao T."/>
            <person name="Castelao G."/>
            <person name="Korobeynikov A."/>
            <person name="Monroe E.A."/>
            <person name="Podell S."/>
            <person name="Glukhov E."/>
            <person name="Allen E."/>
            <person name="Gerwick W.H."/>
            <person name="Gerwick L."/>
        </authorList>
    </citation>
    <scope>NUCLEOTIDE SEQUENCE [LARGE SCALE GENOMIC DNA]</scope>
    <source>
        <strain evidence="3 4">PNG5-198</strain>
    </source>
</reference>
<dbReference type="SUPFAM" id="SSF52980">
    <property type="entry name" value="Restriction endonuclease-like"/>
    <property type="match status" value="1"/>
</dbReference>
<dbReference type="EMBL" id="MKZS01000001">
    <property type="protein sequence ID" value="OLT62826.1"/>
    <property type="molecule type" value="Genomic_DNA"/>
</dbReference>
<dbReference type="InterPro" id="IPR008538">
    <property type="entry name" value="Uma2"/>
</dbReference>
<keyword evidence="4" id="KW-1185">Reference proteome</keyword>
<dbReference type="Proteomes" id="UP000186657">
    <property type="component" value="Unassembled WGS sequence"/>
</dbReference>
<dbReference type="InterPro" id="IPR011335">
    <property type="entry name" value="Restrct_endonuc-II-like"/>
</dbReference>
<dbReference type="AlphaFoldDB" id="A0A1U7NA55"/>
<feature type="domain" description="Putative restriction endonuclease" evidence="2">
    <location>
        <begin position="30"/>
        <end position="175"/>
    </location>
</feature>
<sequence length="291" mass="32986">MSKTMTSAVVPNTPPIPPTQYELPCDDGIPMETERHKLQMELLTDPLYPWLAQREDGYFGGNMFLYFSTEQIKNQDFRGPDVFVVLGVPKAERLSWVVWEEGKAPDVIIELISDSTANTDKTTKKVVYQDQVRVPEYFWYDPFNPEDFAGFRLHNGVYQPLTEDEQGRLISERLELALVRWQGVYKNNVDTTWLRWATLEGIVLPTAEEIAVQAQEEAAQAQQEATQAQQEATQAQQEATQAQQQATQAQQEATQAQQQAAQAQQQLAQAQQRAEQLAARLRAMGVDPDQV</sequence>
<protein>
    <recommendedName>
        <fullName evidence="2">Putative restriction endonuclease domain-containing protein</fullName>
    </recommendedName>
</protein>
<organism evidence="3 4">
    <name type="scientific">Moorena bouillonii PNG</name>
    <dbReference type="NCBI Taxonomy" id="568701"/>
    <lineage>
        <taxon>Bacteria</taxon>
        <taxon>Bacillati</taxon>
        <taxon>Cyanobacteriota</taxon>
        <taxon>Cyanophyceae</taxon>
        <taxon>Coleofasciculales</taxon>
        <taxon>Coleofasciculaceae</taxon>
        <taxon>Moorena</taxon>
    </lineage>
</organism>
<proteinExistence type="predicted"/>
<dbReference type="InterPro" id="IPR012296">
    <property type="entry name" value="Nuclease_put_TT1808"/>
</dbReference>
<comment type="caution">
    <text evidence="3">The sequence shown here is derived from an EMBL/GenBank/DDBJ whole genome shotgun (WGS) entry which is preliminary data.</text>
</comment>
<accession>A0A1U7NA55</accession>
<dbReference type="Pfam" id="PF05685">
    <property type="entry name" value="Uma2"/>
    <property type="match status" value="1"/>
</dbReference>
<gene>
    <name evidence="3" type="ORF">BJP37_31130</name>
</gene>
<evidence type="ECO:0000256" key="1">
    <source>
        <dbReference type="SAM" id="MobiDB-lite"/>
    </source>
</evidence>
<dbReference type="PANTHER" id="PTHR33352">
    <property type="entry name" value="SLR1095 PROTEIN"/>
    <property type="match status" value="1"/>
</dbReference>
<dbReference type="RefSeq" id="WP_075905255.1">
    <property type="nucleotide sequence ID" value="NZ_MKZS01000001.1"/>
</dbReference>
<dbReference type="Gene3D" id="3.90.1570.10">
    <property type="entry name" value="tt1808, chain A"/>
    <property type="match status" value="1"/>
</dbReference>
<name>A0A1U7NA55_9CYAN</name>